<accession>A0A0E0PTJ5</accession>
<keyword evidence="3" id="KW-1185">Reference proteome</keyword>
<protein>
    <recommendedName>
        <fullName evidence="1">KIB1-4 beta-propeller domain-containing protein</fullName>
    </recommendedName>
</protein>
<evidence type="ECO:0000313" key="2">
    <source>
        <dbReference type="EnsemblPlants" id="ORUFI06G03200.1"/>
    </source>
</evidence>
<dbReference type="Pfam" id="PF03478">
    <property type="entry name" value="Beta-prop_KIB1-4"/>
    <property type="match status" value="2"/>
</dbReference>
<dbReference type="PANTHER" id="PTHR33110">
    <property type="entry name" value="F-BOX/KELCH-REPEAT PROTEIN-RELATED"/>
    <property type="match status" value="1"/>
</dbReference>
<organism evidence="2 3">
    <name type="scientific">Oryza rufipogon</name>
    <name type="common">Brownbeard rice</name>
    <name type="synonym">Asian wild rice</name>
    <dbReference type="NCBI Taxonomy" id="4529"/>
    <lineage>
        <taxon>Eukaryota</taxon>
        <taxon>Viridiplantae</taxon>
        <taxon>Streptophyta</taxon>
        <taxon>Embryophyta</taxon>
        <taxon>Tracheophyta</taxon>
        <taxon>Spermatophyta</taxon>
        <taxon>Magnoliopsida</taxon>
        <taxon>Liliopsida</taxon>
        <taxon>Poales</taxon>
        <taxon>Poaceae</taxon>
        <taxon>BOP clade</taxon>
        <taxon>Oryzoideae</taxon>
        <taxon>Oryzeae</taxon>
        <taxon>Oryzinae</taxon>
        <taxon>Oryza</taxon>
    </lineage>
</organism>
<dbReference type="HOGENOM" id="CLU_019286_12_1_1"/>
<proteinExistence type="predicted"/>
<evidence type="ECO:0000259" key="1">
    <source>
        <dbReference type="Pfam" id="PF03478"/>
    </source>
</evidence>
<dbReference type="OMA" id="DGAYDHT"/>
<dbReference type="Proteomes" id="UP000008022">
    <property type="component" value="Unassembled WGS sequence"/>
</dbReference>
<dbReference type="InterPro" id="IPR036047">
    <property type="entry name" value="F-box-like_dom_sf"/>
</dbReference>
<dbReference type="AlphaFoldDB" id="A0A0E0PTJ5"/>
<dbReference type="Gene3D" id="1.20.1280.50">
    <property type="match status" value="1"/>
</dbReference>
<sequence length="535" mass="59644">MALQCLVAARSPPLPWLTLLHGTFLSISDGKIHRMPLPNDASCHGSIDNWLFLRDSNGGCSLMNLFSKVTLHLPKLASIWHDKMERAYRGSGILLCNEYTLLSYKFAVPLPLDSSPVPLVAVLINDPLHLYALSASGKLYILEISEGHEGKPEVSCINSMVDLAEEPVIRLFGYPFPLSHDDVLEDPRTLSFVVYEADLSNGSRMWRRVESLGGQALFVGTHGSKSVPAVECGAQEDCIYFISDYNRPYSANPLGDSGIYNMRNEMITPLVRLIMVSKQQSSSWADFQPELLGLVLRRLPSHADRVRLRAVCRPWRSNAEMQFVPPPHPWRSNGQMQPFPPPLPWLGLLDGTFLDIASCTIFICQPPVTTDSSKGKKPLEYIADVAFFDGKLEYLVECRGRLLMVTRYIPSVAHPTGPDYYEHYRTAGFEVFEADLTNIPGRWRRVHNLGGQALFVGKHCSKAFPAGESGGAQEDCIYFMCDYPPPGFAADPLRDSGVYNMRDGMIKPLLTGIAAELPHRVGQSRPTWLFPTDTM</sequence>
<dbReference type="EnsemblPlants" id="ORUFI06G03200.1">
    <property type="protein sequence ID" value="ORUFI06G03200.1"/>
    <property type="gene ID" value="ORUFI06G03200"/>
</dbReference>
<feature type="domain" description="KIB1-4 beta-propeller" evidence="1">
    <location>
        <begin position="381"/>
        <end position="500"/>
    </location>
</feature>
<dbReference type="SUPFAM" id="SSF81383">
    <property type="entry name" value="F-box domain"/>
    <property type="match status" value="1"/>
</dbReference>
<dbReference type="PANTHER" id="PTHR33110:SF36">
    <property type="entry name" value="OS06G0148600 PROTEIN"/>
    <property type="match status" value="1"/>
</dbReference>
<name>A0A0E0PTJ5_ORYRU</name>
<reference evidence="3" key="1">
    <citation type="submission" date="2013-06" db="EMBL/GenBank/DDBJ databases">
        <authorList>
            <person name="Zhao Q."/>
        </authorList>
    </citation>
    <scope>NUCLEOTIDE SEQUENCE</scope>
    <source>
        <strain evidence="3">cv. W1943</strain>
    </source>
</reference>
<feature type="domain" description="KIB1-4 beta-propeller" evidence="1">
    <location>
        <begin position="24"/>
        <end position="261"/>
    </location>
</feature>
<reference evidence="2" key="2">
    <citation type="submission" date="2015-06" db="UniProtKB">
        <authorList>
            <consortium name="EnsemblPlants"/>
        </authorList>
    </citation>
    <scope>IDENTIFICATION</scope>
</reference>
<dbReference type="Gramene" id="ORUFI06G03200.1">
    <property type="protein sequence ID" value="ORUFI06G03200.1"/>
    <property type="gene ID" value="ORUFI06G03200"/>
</dbReference>
<dbReference type="InterPro" id="IPR005174">
    <property type="entry name" value="KIB1-4_b-propeller"/>
</dbReference>
<evidence type="ECO:0000313" key="3">
    <source>
        <dbReference type="Proteomes" id="UP000008022"/>
    </source>
</evidence>